<dbReference type="VEuPathDB" id="VectorBase:ACUA011504"/>
<reference evidence="2" key="2">
    <citation type="submission" date="2020-05" db="UniProtKB">
        <authorList>
            <consortium name="EnsemblMetazoa"/>
        </authorList>
    </citation>
    <scope>IDENTIFICATION</scope>
    <source>
        <strain evidence="2">A-37</strain>
    </source>
</reference>
<name>A0A182M7M3_9DIPT</name>
<evidence type="ECO:0008006" key="4">
    <source>
        <dbReference type="Google" id="ProtNLM"/>
    </source>
</evidence>
<keyword evidence="1" id="KW-0812">Transmembrane</keyword>
<dbReference type="EMBL" id="AXCM01005752">
    <property type="status" value="NOT_ANNOTATED_CDS"/>
    <property type="molecule type" value="Genomic_DNA"/>
</dbReference>
<sequence>MATHRRPGSGKGSGKYGINTNSVCGACDEATATAAYESVKRNVRPIVTANCASNNAITAVANSNHRSQRGVVNCFLRFIFLRNMFILLIVVSSLLVSTTDAAISSRGELITFHSRFENFQPLLSTLHVYLRMVVNPLRCKQSLAKQKL</sequence>
<keyword evidence="1" id="KW-1133">Transmembrane helix</keyword>
<keyword evidence="1" id="KW-0472">Membrane</keyword>
<feature type="transmembrane region" description="Helical" evidence="1">
    <location>
        <begin position="74"/>
        <end position="96"/>
    </location>
</feature>
<keyword evidence="3" id="KW-1185">Reference proteome</keyword>
<dbReference type="Proteomes" id="UP000075883">
    <property type="component" value="Unassembled WGS sequence"/>
</dbReference>
<protein>
    <recommendedName>
        <fullName evidence="4">Transmembrane protein</fullName>
    </recommendedName>
</protein>
<evidence type="ECO:0000313" key="3">
    <source>
        <dbReference type="Proteomes" id="UP000075883"/>
    </source>
</evidence>
<accession>A0A182M7M3</accession>
<proteinExistence type="predicted"/>
<organism evidence="2 3">
    <name type="scientific">Anopheles culicifacies</name>
    <dbReference type="NCBI Taxonomy" id="139723"/>
    <lineage>
        <taxon>Eukaryota</taxon>
        <taxon>Metazoa</taxon>
        <taxon>Ecdysozoa</taxon>
        <taxon>Arthropoda</taxon>
        <taxon>Hexapoda</taxon>
        <taxon>Insecta</taxon>
        <taxon>Pterygota</taxon>
        <taxon>Neoptera</taxon>
        <taxon>Endopterygota</taxon>
        <taxon>Diptera</taxon>
        <taxon>Nematocera</taxon>
        <taxon>Culicoidea</taxon>
        <taxon>Culicidae</taxon>
        <taxon>Anophelinae</taxon>
        <taxon>Anopheles</taxon>
        <taxon>culicifacies species complex</taxon>
    </lineage>
</organism>
<evidence type="ECO:0000313" key="2">
    <source>
        <dbReference type="EnsemblMetazoa" id="ACUA011504-PA"/>
    </source>
</evidence>
<reference evidence="3" key="1">
    <citation type="submission" date="2013-09" db="EMBL/GenBank/DDBJ databases">
        <title>The Genome Sequence of Anopheles culicifacies species A.</title>
        <authorList>
            <consortium name="The Broad Institute Genomics Platform"/>
            <person name="Neafsey D.E."/>
            <person name="Besansky N."/>
            <person name="Howell P."/>
            <person name="Walton C."/>
            <person name="Young S.K."/>
            <person name="Zeng Q."/>
            <person name="Gargeya S."/>
            <person name="Fitzgerald M."/>
            <person name="Haas B."/>
            <person name="Abouelleil A."/>
            <person name="Allen A.W."/>
            <person name="Alvarado L."/>
            <person name="Arachchi H.M."/>
            <person name="Berlin A.M."/>
            <person name="Chapman S.B."/>
            <person name="Gainer-Dewar J."/>
            <person name="Goldberg J."/>
            <person name="Griggs A."/>
            <person name="Gujja S."/>
            <person name="Hansen M."/>
            <person name="Howarth C."/>
            <person name="Imamovic A."/>
            <person name="Ireland A."/>
            <person name="Larimer J."/>
            <person name="McCowan C."/>
            <person name="Murphy C."/>
            <person name="Pearson M."/>
            <person name="Poon T.W."/>
            <person name="Priest M."/>
            <person name="Roberts A."/>
            <person name="Saif S."/>
            <person name="Shea T."/>
            <person name="Sisk P."/>
            <person name="Sykes S."/>
            <person name="Wortman J."/>
            <person name="Nusbaum C."/>
            <person name="Birren B."/>
        </authorList>
    </citation>
    <scope>NUCLEOTIDE SEQUENCE [LARGE SCALE GENOMIC DNA]</scope>
    <source>
        <strain evidence="3">A-37</strain>
    </source>
</reference>
<dbReference type="EnsemblMetazoa" id="ACUA011504-RA">
    <property type="protein sequence ID" value="ACUA011504-PA"/>
    <property type="gene ID" value="ACUA011504"/>
</dbReference>
<dbReference type="AlphaFoldDB" id="A0A182M7M3"/>
<evidence type="ECO:0000256" key="1">
    <source>
        <dbReference type="SAM" id="Phobius"/>
    </source>
</evidence>